<gene>
    <name evidence="4" type="ORF">TRFO_40717</name>
</gene>
<dbReference type="VEuPathDB" id="TrichDB:TRFO_40717"/>
<evidence type="ECO:0000313" key="4">
    <source>
        <dbReference type="EMBL" id="OHS92928.1"/>
    </source>
</evidence>
<accession>A0A1J4J006</accession>
<dbReference type="Proteomes" id="UP000179807">
    <property type="component" value="Unassembled WGS sequence"/>
</dbReference>
<reference evidence="4" key="1">
    <citation type="submission" date="2016-10" db="EMBL/GenBank/DDBJ databases">
        <authorList>
            <person name="Benchimol M."/>
            <person name="Almeida L.G."/>
            <person name="Vasconcelos A.T."/>
            <person name="Perreira-Neves A."/>
            <person name="Rosa I.A."/>
            <person name="Tasca T."/>
            <person name="Bogo M.R."/>
            <person name="de Souza W."/>
        </authorList>
    </citation>
    <scope>NUCLEOTIDE SEQUENCE [LARGE SCALE GENOMIC DNA]</scope>
    <source>
        <strain evidence="4">K</strain>
    </source>
</reference>
<dbReference type="RefSeq" id="XP_068346065.1">
    <property type="nucleotide sequence ID" value="XM_068513370.1"/>
</dbReference>
<dbReference type="InterPro" id="IPR036322">
    <property type="entry name" value="WD40_repeat_dom_sf"/>
</dbReference>
<dbReference type="InterPro" id="IPR015943">
    <property type="entry name" value="WD40/YVTN_repeat-like_dom_sf"/>
</dbReference>
<dbReference type="GeneID" id="94848074"/>
<sequence length="693" mass="77398">MQSYQLDPRRYYPDAQEQSILIPYLRKYFKFPERSPERNRIASEVSNMLLKFSPHWTHRAVRLWFNNNRSTYIKDDKASETSFSGFNNFNSNLNNTSNLNNSTFSSYKCQISGAVSFGCQISPTNVTQTSNININNINSSQQPNSINSITNTFQPNCNFGFNGNLNPSSANINITNNNLSGVTGQLSSISRTTNLNTSGTNLNPTNNNLNNNNLKNNNLNNLNDNNLNGLNNAMNGFNCGLISTLNGFGGSNSNLSTLDRLSELSSNTMSAKPKVGLPSITHLASSSALPSSLPSIEHLVATTSPQLPPRAQSADPNNLKSLVREACGISDAGNERVSAIIGRINQICSNNFLTAEWPVYDQNTVVEFPPRQFALLDLSSLLNSETQIWQDRTFNEQELPKIDFFAVDSGIDSYIIDNCFYVKHGNDFVLISDRLPQGITCYTTSKNYFWATTSNEIFQIPIKFKNDSNCDNIELNEIQHKEISLPFQPHNIFLVPSNDSVIIYNQGLPTVTIISDDMKVTNVKLQLFSPIISEMKSIGENIICSMKNNCVFSLNNLMGNPVRHFFGHTKEPNHLKFLSDNLVMSSAKDYFVKLWDLKVSDPIMTVRSPRKACRCLTGTENALIACYEDATVNVFDIRAASLGKPLLGFDLENANPISVNYDAGENALNLFIEEMRPQAKLRYVYRTYSKLLS</sequence>
<proteinExistence type="predicted"/>
<organism evidence="4 5">
    <name type="scientific">Tritrichomonas foetus</name>
    <dbReference type="NCBI Taxonomy" id="1144522"/>
    <lineage>
        <taxon>Eukaryota</taxon>
        <taxon>Metamonada</taxon>
        <taxon>Parabasalia</taxon>
        <taxon>Tritrichomonadida</taxon>
        <taxon>Tritrichomonadidae</taxon>
        <taxon>Tritrichomonas</taxon>
    </lineage>
</organism>
<dbReference type="InterPro" id="IPR019775">
    <property type="entry name" value="WD40_repeat_CS"/>
</dbReference>
<feature type="repeat" description="WD" evidence="3">
    <location>
        <begin position="565"/>
        <end position="605"/>
    </location>
</feature>
<evidence type="ECO:0000256" key="3">
    <source>
        <dbReference type="PROSITE-ProRule" id="PRU00221"/>
    </source>
</evidence>
<comment type="caution">
    <text evidence="4">The sequence shown here is derived from an EMBL/GenBank/DDBJ whole genome shotgun (WGS) entry which is preliminary data.</text>
</comment>
<protein>
    <submittedName>
        <fullName evidence="4">Uncharacterized protein</fullName>
    </submittedName>
</protein>
<evidence type="ECO:0000256" key="2">
    <source>
        <dbReference type="ARBA" id="ARBA00022737"/>
    </source>
</evidence>
<name>A0A1J4J006_9EUKA</name>
<dbReference type="SUPFAM" id="SSF50978">
    <property type="entry name" value="WD40 repeat-like"/>
    <property type="match status" value="1"/>
</dbReference>
<evidence type="ECO:0000313" key="5">
    <source>
        <dbReference type="Proteomes" id="UP000179807"/>
    </source>
</evidence>
<keyword evidence="5" id="KW-1185">Reference proteome</keyword>
<dbReference type="EMBL" id="MLAK01001450">
    <property type="protein sequence ID" value="OHS92928.1"/>
    <property type="molecule type" value="Genomic_DNA"/>
</dbReference>
<keyword evidence="1 3" id="KW-0853">WD repeat</keyword>
<dbReference type="PROSITE" id="PS50082">
    <property type="entry name" value="WD_REPEATS_2"/>
    <property type="match status" value="1"/>
</dbReference>
<keyword evidence="2" id="KW-0677">Repeat</keyword>
<dbReference type="Gene3D" id="2.130.10.10">
    <property type="entry name" value="YVTN repeat-like/Quinoprotein amine dehydrogenase"/>
    <property type="match status" value="1"/>
</dbReference>
<evidence type="ECO:0000256" key="1">
    <source>
        <dbReference type="ARBA" id="ARBA00022574"/>
    </source>
</evidence>
<dbReference type="InterPro" id="IPR001680">
    <property type="entry name" value="WD40_rpt"/>
</dbReference>
<dbReference type="PROSITE" id="PS00678">
    <property type="entry name" value="WD_REPEATS_1"/>
    <property type="match status" value="1"/>
</dbReference>
<dbReference type="AlphaFoldDB" id="A0A1J4J006"/>
<dbReference type="SMART" id="SM00320">
    <property type="entry name" value="WD40"/>
    <property type="match status" value="2"/>
</dbReference>